<dbReference type="PROSITE" id="PS50088">
    <property type="entry name" value="ANK_REPEAT"/>
    <property type="match status" value="1"/>
</dbReference>
<organism evidence="2 3">
    <name type="scientific">Rickenella mellea</name>
    <dbReference type="NCBI Taxonomy" id="50990"/>
    <lineage>
        <taxon>Eukaryota</taxon>
        <taxon>Fungi</taxon>
        <taxon>Dikarya</taxon>
        <taxon>Basidiomycota</taxon>
        <taxon>Agaricomycotina</taxon>
        <taxon>Agaricomycetes</taxon>
        <taxon>Hymenochaetales</taxon>
        <taxon>Rickenellaceae</taxon>
        <taxon>Rickenella</taxon>
    </lineage>
</organism>
<dbReference type="InterPro" id="IPR002110">
    <property type="entry name" value="Ankyrin_rpt"/>
</dbReference>
<reference evidence="2 3" key="1">
    <citation type="submission" date="2018-06" db="EMBL/GenBank/DDBJ databases">
        <title>A transcriptomic atlas of mushroom development highlights an independent origin of complex multicellularity.</title>
        <authorList>
            <consortium name="DOE Joint Genome Institute"/>
            <person name="Krizsan K."/>
            <person name="Almasi E."/>
            <person name="Merenyi Z."/>
            <person name="Sahu N."/>
            <person name="Viragh M."/>
            <person name="Koszo T."/>
            <person name="Mondo S."/>
            <person name="Kiss B."/>
            <person name="Balint B."/>
            <person name="Kues U."/>
            <person name="Barry K."/>
            <person name="Hegedus J.C."/>
            <person name="Henrissat B."/>
            <person name="Johnson J."/>
            <person name="Lipzen A."/>
            <person name="Ohm R."/>
            <person name="Nagy I."/>
            <person name="Pangilinan J."/>
            <person name="Yan J."/>
            <person name="Xiong Y."/>
            <person name="Grigoriev I.V."/>
            <person name="Hibbett D.S."/>
            <person name="Nagy L.G."/>
        </authorList>
    </citation>
    <scope>NUCLEOTIDE SEQUENCE [LARGE SCALE GENOMIC DNA]</scope>
    <source>
        <strain evidence="2 3">SZMC22713</strain>
    </source>
</reference>
<evidence type="ECO:0000256" key="1">
    <source>
        <dbReference type="PROSITE-ProRule" id="PRU00023"/>
    </source>
</evidence>
<dbReference type="SMART" id="SM00248">
    <property type="entry name" value="ANK"/>
    <property type="match status" value="1"/>
</dbReference>
<sequence length="104" mass="10922">MSRQTSMQIRHGQSVISVFDGVVPLHAAAAGGSVVVVLYLIDQGADVNVPRLPRRYSNEKKSDTGVLIVGSCGSNPVRNREAFVGRPWAGGVAAHAGSRPISLT</sequence>
<keyword evidence="1" id="KW-0040">ANK repeat</keyword>
<dbReference type="EMBL" id="ML170227">
    <property type="protein sequence ID" value="TDL17142.1"/>
    <property type="molecule type" value="Genomic_DNA"/>
</dbReference>
<dbReference type="Gene3D" id="1.25.40.20">
    <property type="entry name" value="Ankyrin repeat-containing domain"/>
    <property type="match status" value="1"/>
</dbReference>
<protein>
    <submittedName>
        <fullName evidence="2">Uncharacterized protein</fullName>
    </submittedName>
</protein>
<proteinExistence type="predicted"/>
<dbReference type="SUPFAM" id="SSF48403">
    <property type="entry name" value="Ankyrin repeat"/>
    <property type="match status" value="1"/>
</dbReference>
<dbReference type="Proteomes" id="UP000294933">
    <property type="component" value="Unassembled WGS sequence"/>
</dbReference>
<dbReference type="PROSITE" id="PS50297">
    <property type="entry name" value="ANK_REP_REGION"/>
    <property type="match status" value="1"/>
</dbReference>
<dbReference type="STRING" id="50990.A0A4Y7PQK1"/>
<name>A0A4Y7PQK1_9AGAM</name>
<evidence type="ECO:0000313" key="3">
    <source>
        <dbReference type="Proteomes" id="UP000294933"/>
    </source>
</evidence>
<accession>A0A4Y7PQK1</accession>
<evidence type="ECO:0000313" key="2">
    <source>
        <dbReference type="EMBL" id="TDL17142.1"/>
    </source>
</evidence>
<dbReference type="AlphaFoldDB" id="A0A4Y7PQK1"/>
<keyword evidence="3" id="KW-1185">Reference proteome</keyword>
<dbReference type="InterPro" id="IPR036770">
    <property type="entry name" value="Ankyrin_rpt-contain_sf"/>
</dbReference>
<dbReference type="VEuPathDB" id="FungiDB:BD410DRAFT_807554"/>
<dbReference type="Pfam" id="PF00023">
    <property type="entry name" value="Ank"/>
    <property type="match status" value="1"/>
</dbReference>
<gene>
    <name evidence="2" type="ORF">BD410DRAFT_807554</name>
</gene>
<dbReference type="OrthoDB" id="194358at2759"/>
<feature type="repeat" description="ANK" evidence="1">
    <location>
        <begin position="20"/>
        <end position="52"/>
    </location>
</feature>